<organism evidence="2">
    <name type="scientific">uncultured delta proteobacterium</name>
    <dbReference type="NCBI Taxonomy" id="34034"/>
    <lineage>
        <taxon>Bacteria</taxon>
        <taxon>Deltaproteobacteria</taxon>
        <taxon>environmental samples</taxon>
    </lineage>
</organism>
<reference evidence="2" key="1">
    <citation type="journal article" date="2005" name="Environ. Microbiol.">
        <title>Genetic and functional properties of uncultivated thermophilic crenarchaeotes from a subsurface gold mine as revealed by analysis of genome fragments.</title>
        <authorList>
            <person name="Nunoura T."/>
            <person name="Hirayama H."/>
            <person name="Takami H."/>
            <person name="Oida H."/>
            <person name="Nishi S."/>
            <person name="Shimamura S."/>
            <person name="Suzuki Y."/>
            <person name="Inagaki F."/>
            <person name="Takai K."/>
            <person name="Nealson K.H."/>
            <person name="Horikoshi K."/>
        </authorList>
    </citation>
    <scope>NUCLEOTIDE SEQUENCE</scope>
</reference>
<protein>
    <submittedName>
        <fullName evidence="2">Hypothetical conserved protein</fullName>
    </submittedName>
</protein>
<reference evidence="2" key="2">
    <citation type="journal article" date="2012" name="PLoS ONE">
        <title>A Deeply Branching Thermophilic Bacterium with an Ancient Acetyl-CoA Pathway Dominates a Subsurface Ecosystem.</title>
        <authorList>
            <person name="Takami H."/>
            <person name="Noguchi H."/>
            <person name="Takaki Y."/>
            <person name="Uchiyama I."/>
            <person name="Toyoda A."/>
            <person name="Nishi S."/>
            <person name="Chee G.-J."/>
            <person name="Arai W."/>
            <person name="Nunoura T."/>
            <person name="Itoh T."/>
            <person name="Hattori M."/>
            <person name="Takai K."/>
        </authorList>
    </citation>
    <scope>NUCLEOTIDE SEQUENCE</scope>
</reference>
<feature type="signal peptide" evidence="1">
    <location>
        <begin position="1"/>
        <end position="23"/>
    </location>
</feature>
<feature type="chain" id="PRO_5003598358" evidence="1">
    <location>
        <begin position="24"/>
        <end position="309"/>
    </location>
</feature>
<dbReference type="EMBL" id="AP011765">
    <property type="protein sequence ID" value="BAL57066.1"/>
    <property type="molecule type" value="Genomic_DNA"/>
</dbReference>
<gene>
    <name evidence="2" type="ORF">HGMM_F46H12C15</name>
</gene>
<proteinExistence type="predicted"/>
<sequence>MKSPIVVAVVVCTSLLVASGVHCDGTTGDHRVRFGGTVIGSGPDGVTASGWILHFEQFVAAFGPVRIYSDEPFAIERRCDTRAPWNFRSRFSIGLAFAQHCHGCPRAPVAEFGFERGAAVDKAIDLLSPEPFQLGPANARNGLYRSVSFTFRSPVSVQNAGPVAAVLRGHSMVVRGTATRDGITIPFEGAIDLHTQDETAGVTPGERPYTTYGVMFDRPEGVFIDSTNEATDHVAIRVELARMFDQADFSLLPPSSTPGAPRVIAPDTSVYAAWRLGVENPRTFRVGWVGSGGCGAPGPLPPPARDAGR</sequence>
<keyword evidence="1" id="KW-0732">Signal</keyword>
<evidence type="ECO:0000313" key="2">
    <source>
        <dbReference type="EMBL" id="BAL57066.1"/>
    </source>
</evidence>
<accession>H5SLN0</accession>
<name>H5SLN0_9DELT</name>
<dbReference type="AlphaFoldDB" id="H5SLN0"/>
<evidence type="ECO:0000256" key="1">
    <source>
        <dbReference type="SAM" id="SignalP"/>
    </source>
</evidence>